<dbReference type="OrthoDB" id="4628340at2"/>
<evidence type="ECO:0000313" key="4">
    <source>
        <dbReference type="Proteomes" id="UP000076321"/>
    </source>
</evidence>
<dbReference type="InterPro" id="IPR002645">
    <property type="entry name" value="STAS_dom"/>
</dbReference>
<evidence type="ECO:0000313" key="3">
    <source>
        <dbReference type="EMBL" id="OKA03423.1"/>
    </source>
</evidence>
<dbReference type="Gene3D" id="3.30.750.24">
    <property type="entry name" value="STAS domain"/>
    <property type="match status" value="1"/>
</dbReference>
<dbReference type="RefSeq" id="WP_061990060.1">
    <property type="nucleotide sequence ID" value="NZ_FOPQ01000032.1"/>
</dbReference>
<feature type="domain" description="STAS" evidence="1">
    <location>
        <begin position="14"/>
        <end position="64"/>
    </location>
</feature>
<reference evidence="2 4" key="1">
    <citation type="submission" date="2015-12" db="EMBL/GenBank/DDBJ databases">
        <title>Amycolatopsis regifaucium genome sequencing and assembly.</title>
        <authorList>
            <person name="Mayilraj S."/>
        </authorList>
    </citation>
    <scope>NUCLEOTIDE SEQUENCE [LARGE SCALE GENOMIC DNA]</scope>
    <source>
        <strain evidence="2 4">GY080</strain>
    </source>
</reference>
<comment type="caution">
    <text evidence="2">The sequence shown here is derived from an EMBL/GenBank/DDBJ whole genome shotgun (WGS) entry which is preliminary data.</text>
</comment>
<dbReference type="CDD" id="cd07043">
    <property type="entry name" value="STAS_anti-anti-sigma_factors"/>
    <property type="match status" value="1"/>
</dbReference>
<dbReference type="SUPFAM" id="SSF52091">
    <property type="entry name" value="SpoIIaa-like"/>
    <property type="match status" value="1"/>
</dbReference>
<organism evidence="2 4">
    <name type="scientific">Amycolatopsis regifaucium</name>
    <dbReference type="NCBI Taxonomy" id="546365"/>
    <lineage>
        <taxon>Bacteria</taxon>
        <taxon>Bacillati</taxon>
        <taxon>Actinomycetota</taxon>
        <taxon>Actinomycetes</taxon>
        <taxon>Pseudonocardiales</taxon>
        <taxon>Pseudonocardiaceae</taxon>
        <taxon>Amycolatopsis</taxon>
    </lineage>
</organism>
<dbReference type="InterPro" id="IPR036513">
    <property type="entry name" value="STAS_dom_sf"/>
</dbReference>
<dbReference type="EMBL" id="LQCI01000026">
    <property type="protein sequence ID" value="KZB83025.1"/>
    <property type="molecule type" value="Genomic_DNA"/>
</dbReference>
<dbReference type="Proteomes" id="UP000186883">
    <property type="component" value="Unassembled WGS sequence"/>
</dbReference>
<dbReference type="PROSITE" id="PS50801">
    <property type="entry name" value="STAS"/>
    <property type="match status" value="1"/>
</dbReference>
<gene>
    <name evidence="3" type="ORF">ATP06_0236190</name>
    <name evidence="2" type="ORF">AVL48_36830</name>
</gene>
<reference evidence="3 5" key="2">
    <citation type="submission" date="2016-11" db="EMBL/GenBank/DDBJ databases">
        <title>Genome sequencing of Amycolatopsis regifaucium.</title>
        <authorList>
            <person name="Mayilraj S."/>
            <person name="Kaur N."/>
        </authorList>
    </citation>
    <scope>NUCLEOTIDE SEQUENCE [LARGE SCALE GENOMIC DNA]</scope>
    <source>
        <strain evidence="3 5">GY080</strain>
    </source>
</reference>
<dbReference type="AlphaFoldDB" id="A0A154MEV6"/>
<protein>
    <submittedName>
        <fullName evidence="2">Anti-anti-sigma factor</fullName>
    </submittedName>
</protein>
<dbReference type="Proteomes" id="UP000076321">
    <property type="component" value="Unassembled WGS sequence"/>
</dbReference>
<keyword evidence="5" id="KW-1185">Reference proteome</keyword>
<sequence length="96" mass="10320">MSTPLTLSTNRLDDGTVLLTVSGEIDLSNVSTFARALTEATRSGVTIVDLREVEYLDSGAINALFTHVDHIRIRVNPLLIPVLTISGLTGMVPTEL</sequence>
<accession>A0A154MEV6</accession>
<name>A0A154MEV6_9PSEU</name>
<evidence type="ECO:0000313" key="2">
    <source>
        <dbReference type="EMBL" id="KZB83025.1"/>
    </source>
</evidence>
<dbReference type="EMBL" id="LOBU02000032">
    <property type="protein sequence ID" value="OKA03423.1"/>
    <property type="molecule type" value="Genomic_DNA"/>
</dbReference>
<evidence type="ECO:0000259" key="1">
    <source>
        <dbReference type="PROSITE" id="PS50801"/>
    </source>
</evidence>
<dbReference type="Pfam" id="PF01740">
    <property type="entry name" value="STAS"/>
    <property type="match status" value="1"/>
</dbReference>
<evidence type="ECO:0000313" key="5">
    <source>
        <dbReference type="Proteomes" id="UP000186883"/>
    </source>
</evidence>
<proteinExistence type="predicted"/>